<accession>A0A4U2ZDS8</accession>
<proteinExistence type="predicted"/>
<feature type="region of interest" description="Disordered" evidence="1">
    <location>
        <begin position="32"/>
        <end position="80"/>
    </location>
</feature>
<feature type="compositionally biased region" description="Basic and acidic residues" evidence="1">
    <location>
        <begin position="566"/>
        <end position="583"/>
    </location>
</feature>
<feature type="region of interest" description="Disordered" evidence="1">
    <location>
        <begin position="843"/>
        <end position="863"/>
    </location>
</feature>
<feature type="compositionally biased region" description="Polar residues" evidence="1">
    <location>
        <begin position="913"/>
        <end position="926"/>
    </location>
</feature>
<dbReference type="RefSeq" id="WP_107896741.1">
    <property type="nucleotide sequence ID" value="NZ_PYWM01000024.1"/>
</dbReference>
<gene>
    <name evidence="2" type="ORF">FC756_00865</name>
</gene>
<organism evidence="2 3">
    <name type="scientific">Lysinibacillus mangiferihumi</name>
    <dbReference type="NCBI Taxonomy" id="1130819"/>
    <lineage>
        <taxon>Bacteria</taxon>
        <taxon>Bacillati</taxon>
        <taxon>Bacillota</taxon>
        <taxon>Bacilli</taxon>
        <taxon>Bacillales</taxon>
        <taxon>Bacillaceae</taxon>
        <taxon>Lysinibacillus</taxon>
    </lineage>
</organism>
<sequence length="978" mass="106824">MQKVEAYRVEIPIVAIDEYSQQLDRASKSLDEIKKKAKDSAKAQDDLSNSSKKVDKSHDGVAKSAKDASKGVQEVGKSAEQTEKRFQRTIKVFESFGSKMKALQRAKATVEVAVKDNATRVLNRVHGTWDGFRRDPIIRLTVYAVDRATGILHGVKNMVTSIPTLITIGLSYVGIKNLSDSTVGAAMRWEQYEVSMQHWLDGNVKQAKELTKWMGEFADYTPFSSPELFPALTQAVSISDKDIAKSKRLLGIASDMAALTPGRTVEDAMQAIASSKVGNNAMLEGFRLKITKKDMDEMGGWEKLLDKLEKEFKGGAEKLSKTAAGVLATLRGYRGSFMRSIGTGFLEPMKPRLDAINQWLADNQEKWARWKSVAMGHGEDLSEGIFSTLEKGFGYIQRRYLENPDFMNLDLKGKISFISSDVSAYMNQTIKPKLMEWWQDTGSGVAIEIGKTIGSGIVEGIKLGIQGGAQLFTTSWKELLKNMEEDVFSLETGKSALGALATTAGAAYLGKKLIYNPGKAIYKGGKAVIGQGKKFNDWSKKSDERGAKRQAKFEESNQRRIKRRMARAEEKENKPAARAEKKENKRQRRSGKLGFMSQAPGGGGGPLKLLGKLGGPLRALSLLNLVGEDGIDFSALPQIGAGWAGAAAGGAAGAAVGSFLGPLGTIGGGIIGSIIGGLGGDEFYKFFEDSLFNGEWWSSKWQSIKEITGRTIFNAGWWGEQAGFVWGKLESTLFSGEWWNSKWGNVKNWTSETIDGFSDAWEKTKNNAAETLFNGQWWNGKWVSVKNWASETTAGFSDVWEKAKSNAAATLFSAEWWSSKWSQVQSWASNTWGEIKSGFQLGRNKANKRPTKTSNKSPYGSPVPYARGGIATKPHLGLVAEAGVPEAMIPWDGSSRSKALWQQTGEALGMFDDNTSNRSTSKSVAKSASNSFNSGGNSLTFNIGDITVGQGNNMSAEEILNTIIPVLYEKIVAALAKR</sequence>
<feature type="compositionally biased region" description="Basic and acidic residues" evidence="1">
    <location>
        <begin position="538"/>
        <end position="558"/>
    </location>
</feature>
<evidence type="ECO:0000256" key="1">
    <source>
        <dbReference type="SAM" id="MobiDB-lite"/>
    </source>
</evidence>
<reference evidence="2 3" key="1">
    <citation type="submission" date="2019-04" db="EMBL/GenBank/DDBJ databases">
        <title>Lysinibacillus genome sequencing.</title>
        <authorList>
            <person name="Dunlap C."/>
        </authorList>
    </citation>
    <scope>NUCLEOTIDE SEQUENCE [LARGE SCALE GENOMIC DNA]</scope>
    <source>
        <strain evidence="2 3">CCTCC AB 2010389</strain>
    </source>
</reference>
<protein>
    <recommendedName>
        <fullName evidence="4">Phage tail tape measure protein</fullName>
    </recommendedName>
</protein>
<dbReference type="EMBL" id="SZPU01000002">
    <property type="protein sequence ID" value="TKI72647.1"/>
    <property type="molecule type" value="Genomic_DNA"/>
</dbReference>
<feature type="compositionally biased region" description="Basic and acidic residues" evidence="1">
    <location>
        <begin position="52"/>
        <end position="69"/>
    </location>
</feature>
<feature type="region of interest" description="Disordered" evidence="1">
    <location>
        <begin position="910"/>
        <end position="930"/>
    </location>
</feature>
<feature type="region of interest" description="Disordered" evidence="1">
    <location>
        <begin position="538"/>
        <end position="600"/>
    </location>
</feature>
<dbReference type="Proteomes" id="UP000308744">
    <property type="component" value="Unassembled WGS sequence"/>
</dbReference>
<feature type="compositionally biased region" description="Basic and acidic residues" evidence="1">
    <location>
        <begin position="32"/>
        <end position="45"/>
    </location>
</feature>
<evidence type="ECO:0000313" key="2">
    <source>
        <dbReference type="EMBL" id="TKI72647.1"/>
    </source>
</evidence>
<comment type="caution">
    <text evidence="2">The sequence shown here is derived from an EMBL/GenBank/DDBJ whole genome shotgun (WGS) entry which is preliminary data.</text>
</comment>
<evidence type="ECO:0000313" key="3">
    <source>
        <dbReference type="Proteomes" id="UP000308744"/>
    </source>
</evidence>
<keyword evidence="3" id="KW-1185">Reference proteome</keyword>
<name>A0A4U2ZDS8_9BACI</name>
<dbReference type="AlphaFoldDB" id="A0A4U2ZDS8"/>
<evidence type="ECO:0008006" key="4">
    <source>
        <dbReference type="Google" id="ProtNLM"/>
    </source>
</evidence>